<feature type="compositionally biased region" description="Polar residues" evidence="1">
    <location>
        <begin position="339"/>
        <end position="360"/>
    </location>
</feature>
<protein>
    <submittedName>
        <fullName evidence="2">Uncharacterized protein</fullName>
    </submittedName>
</protein>
<evidence type="ECO:0000313" key="3">
    <source>
        <dbReference type="Proteomes" id="UP000288859"/>
    </source>
</evidence>
<gene>
    <name evidence="2" type="ORF">B0A52_05262</name>
</gene>
<feature type="region of interest" description="Disordered" evidence="1">
    <location>
        <begin position="575"/>
        <end position="608"/>
    </location>
</feature>
<feature type="compositionally biased region" description="Polar residues" evidence="1">
    <location>
        <begin position="521"/>
        <end position="532"/>
    </location>
</feature>
<feature type="compositionally biased region" description="Basic and acidic residues" evidence="1">
    <location>
        <begin position="254"/>
        <end position="265"/>
    </location>
</feature>
<evidence type="ECO:0000313" key="2">
    <source>
        <dbReference type="EMBL" id="RVX70610.1"/>
    </source>
</evidence>
<sequence length="991" mass="106949">MALPNARHAHARPVTSPLESCAQHPRDALPLSDSQPPKQTERVVPTPVRNHAHSVHASLHHSNSSLLPTASHLDHDLIVHIAGVNPTPLPYPHHYHSHSAPSPIGPTLVNKSHDDVQVHQCQHQYQRQNHLTPHPPHPHPHPPLPLRKKPKLTSNPIFIPNSTSSHMHKLASIPQPPVPLLSNNLPLQPPPSHKNPPSPPNQDHSSSRPPLQRANTVPLQRSPQKKKPPASNSSHGVETSCGPPASYSTQRTLSQDRPRVVERNSTRPNSGYTAAQSDASSTKPHDRPTATHLFPSPMFPVKHENATPPIADSSHDQLKTASSSIPQFVESVTAQTPLTPVSMMSKSSPMTQADSTSADGNDNLDAQDLKPTIAEDDSKGSSSDDRKSDDLFLNIAKADAIRAGPDHFQPDKRRSRISLPFFTSTRPSTSFKSSPVQSQFDTASLSARSDALHYYSKRASLGQQVQGGITRTHQQDATIRGPHISLTQETQSNAPSDYPRRASSRRYSNANTDLSRPRPSTARNSRLVSDSTFLDRSHPPDHNATESTISTTAPSTVWDELDDLKSRIRKLELTGKLPPSSAAAMTSSDRPKTATTAATTMSSSPKNKAAVPALTSAIEGVPSQVHPLLHEALANAKTSLSSEVYQKLQATAQDALQLSMMMTSEGHSGGGSTIGVSSVTERQIRRRTESMCRSLTELAIAMLADQKPASAPVTRPGSRDAYQVQVGGFRNRGYSNDASERVPVASRVHSRLDGRRTSIPMASNVSHQPAAESIYQTPPAVSVVNQGSASSRIGRTSTSLRTRRNGYLDGATDDEEASPSVRPVSRAMTELGAYRQLARDRAAYSREYTAQHPLPSTLETPPVTRSAMPTNLSTNLISRRKYGSPSSTVGTPNAAPLNPKEPWGRITIVPAVSSSPIDATPDGQGNARPSNTRRSLGFTSRISSVSSRLRAVKAERNGVSDGRSTQEMAPSGQEYENVGSGRLGPGQRPEP</sequence>
<proteinExistence type="predicted"/>
<feature type="compositionally biased region" description="Polar residues" evidence="1">
    <location>
        <begin position="927"/>
        <end position="947"/>
    </location>
</feature>
<accession>A0A438N4D4</accession>
<feature type="compositionally biased region" description="Polar residues" evidence="1">
    <location>
        <begin position="266"/>
        <end position="282"/>
    </location>
</feature>
<feature type="region of interest" description="Disordered" evidence="1">
    <location>
        <begin position="1"/>
        <end position="44"/>
    </location>
</feature>
<dbReference type="AlphaFoldDB" id="A0A438N4D4"/>
<dbReference type="Proteomes" id="UP000288859">
    <property type="component" value="Unassembled WGS sequence"/>
</dbReference>
<reference evidence="2 3" key="1">
    <citation type="submission" date="2017-03" db="EMBL/GenBank/DDBJ databases">
        <title>Genomes of endolithic fungi from Antarctica.</title>
        <authorList>
            <person name="Coleine C."/>
            <person name="Masonjones S."/>
            <person name="Stajich J.E."/>
        </authorList>
    </citation>
    <scope>NUCLEOTIDE SEQUENCE [LARGE SCALE GENOMIC DNA]</scope>
    <source>
        <strain evidence="2 3">CCFEE 6314</strain>
    </source>
</reference>
<feature type="region of interest" description="Disordered" evidence="1">
    <location>
        <begin position="117"/>
        <end position="326"/>
    </location>
</feature>
<comment type="caution">
    <text evidence="2">The sequence shown here is derived from an EMBL/GenBank/DDBJ whole genome shotgun (WGS) entry which is preliminary data.</text>
</comment>
<feature type="region of interest" description="Disordered" evidence="1">
    <location>
        <begin position="482"/>
        <end position="551"/>
    </location>
</feature>
<name>A0A438N4D4_EXOME</name>
<dbReference type="EMBL" id="NAJM01000022">
    <property type="protein sequence ID" value="RVX70610.1"/>
    <property type="molecule type" value="Genomic_DNA"/>
</dbReference>
<feature type="region of interest" description="Disordered" evidence="1">
    <location>
        <begin position="339"/>
        <end position="388"/>
    </location>
</feature>
<feature type="compositionally biased region" description="Polar residues" evidence="1">
    <location>
        <begin position="153"/>
        <end position="165"/>
    </location>
</feature>
<feature type="compositionally biased region" description="Pro residues" evidence="1">
    <location>
        <begin position="187"/>
        <end position="200"/>
    </location>
</feature>
<feature type="compositionally biased region" description="Basic residues" evidence="1">
    <location>
        <begin position="136"/>
        <end position="151"/>
    </location>
</feature>
<feature type="region of interest" description="Disordered" evidence="1">
    <location>
        <begin position="878"/>
        <end position="991"/>
    </location>
</feature>
<dbReference type="VEuPathDB" id="FungiDB:PV10_09043"/>
<evidence type="ECO:0000256" key="1">
    <source>
        <dbReference type="SAM" id="MobiDB-lite"/>
    </source>
</evidence>
<feature type="compositionally biased region" description="Basic and acidic residues" evidence="1">
    <location>
        <begin position="376"/>
        <end position="388"/>
    </location>
</feature>
<dbReference type="OrthoDB" id="5369729at2759"/>
<organism evidence="2 3">
    <name type="scientific">Exophiala mesophila</name>
    <name type="common">Black yeast-like fungus</name>
    <dbReference type="NCBI Taxonomy" id="212818"/>
    <lineage>
        <taxon>Eukaryota</taxon>
        <taxon>Fungi</taxon>
        <taxon>Dikarya</taxon>
        <taxon>Ascomycota</taxon>
        <taxon>Pezizomycotina</taxon>
        <taxon>Eurotiomycetes</taxon>
        <taxon>Chaetothyriomycetidae</taxon>
        <taxon>Chaetothyriales</taxon>
        <taxon>Herpotrichiellaceae</taxon>
        <taxon>Exophiala</taxon>
    </lineage>
</organism>
<feature type="compositionally biased region" description="Polar residues" evidence="1">
    <location>
        <begin position="203"/>
        <end position="222"/>
    </location>
</feature>
<feature type="compositionally biased region" description="Low complexity" evidence="1">
    <location>
        <begin position="118"/>
        <end position="132"/>
    </location>
</feature>
<feature type="compositionally biased region" description="Basic and acidic residues" evidence="1">
    <location>
        <begin position="533"/>
        <end position="544"/>
    </location>
</feature>